<evidence type="ECO:0000313" key="1">
    <source>
        <dbReference type="EMBL" id="KAA1246997.1"/>
    </source>
</evidence>
<gene>
    <name evidence="1" type="ORF">F0Q45_22785</name>
</gene>
<dbReference type="Proteomes" id="UP000324701">
    <property type="component" value="Unassembled WGS sequence"/>
</dbReference>
<organism evidence="1 2">
    <name type="scientific">Mycobacterium simiae</name>
    <name type="common">Mycobacterium habana</name>
    <dbReference type="NCBI Taxonomy" id="1784"/>
    <lineage>
        <taxon>Bacteria</taxon>
        <taxon>Bacillati</taxon>
        <taxon>Actinomycetota</taxon>
        <taxon>Actinomycetes</taxon>
        <taxon>Mycobacteriales</taxon>
        <taxon>Mycobacteriaceae</taxon>
        <taxon>Mycobacterium</taxon>
        <taxon>Mycobacterium simiae complex</taxon>
    </lineage>
</organism>
<keyword evidence="2" id="KW-1185">Reference proteome</keyword>
<accession>A0A5B1BEG7</accession>
<dbReference type="AlphaFoldDB" id="A0A5B1BEG7"/>
<evidence type="ECO:0000313" key="2">
    <source>
        <dbReference type="Proteomes" id="UP000324701"/>
    </source>
</evidence>
<dbReference type="EMBL" id="VTZN01000208">
    <property type="protein sequence ID" value="KAA1246997.1"/>
    <property type="molecule type" value="Genomic_DNA"/>
</dbReference>
<protein>
    <submittedName>
        <fullName evidence="1">Uncharacterized protein</fullName>
    </submittedName>
</protein>
<sequence length="106" mass="11828">MSDMSAIEIRLGGFIDFVCARRTGRIATVADTVSIYAEPYAPERDFYGPMRKALLDGVANRDDVSRINAVCESCSAKKKEHYRALANGWQRWRKGKDIVLNPCGAD</sequence>
<comment type="caution">
    <text evidence="1">The sequence shown here is derived from an EMBL/GenBank/DDBJ whole genome shotgun (WGS) entry which is preliminary data.</text>
</comment>
<proteinExistence type="predicted"/>
<name>A0A5B1BEG7_MYCSI</name>
<dbReference type="OrthoDB" id="3396976at2"/>
<reference evidence="1 2" key="1">
    <citation type="submission" date="2019-09" db="EMBL/GenBank/DDBJ databases">
        <title>Report of infection by Mycobacterium simiae a patient suffering from pulmonary tuberculosis.</title>
        <authorList>
            <person name="Mohanty P.S."/>
            <person name="Bansal A.K."/>
            <person name="Singh H."/>
            <person name="Sharma S."/>
            <person name="Patil S.A."/>
            <person name="Upadhaya P."/>
            <person name="Singh P.K."/>
            <person name="Kumar D."/>
            <person name="Kumar S."/>
            <person name="Singh R.K."/>
            <person name="Chaudhary B."/>
        </authorList>
    </citation>
    <scope>NUCLEOTIDE SEQUENCE [LARGE SCALE GENOMIC DNA]</scope>
    <source>
        <strain evidence="1 2">JAL-560-SIM</strain>
    </source>
</reference>
<dbReference type="RefSeq" id="WP_149656072.1">
    <property type="nucleotide sequence ID" value="NZ_VTZN01000208.1"/>
</dbReference>